<evidence type="ECO:0000256" key="2">
    <source>
        <dbReference type="ARBA" id="ARBA00022490"/>
    </source>
</evidence>
<gene>
    <name evidence="5" type="primary">fliT_5</name>
    <name evidence="5" type="ORF">GALL_318490</name>
</gene>
<evidence type="ECO:0000256" key="3">
    <source>
        <dbReference type="ARBA" id="ARBA00022795"/>
    </source>
</evidence>
<name>A0A1J5QRP6_9ZZZZ</name>
<sequence>MLLMPSQIELYQEMSSLSDDMVSAARARDWDRLIALEQAVVALRDALMQDCGSDLSGPELEGKARLIQRILDNDAEVRRHTEPRLEQLRQFLGGRPVERVCGI</sequence>
<keyword evidence="3" id="KW-1005">Bacterial flagellum biogenesis</keyword>
<dbReference type="EMBL" id="MLJW01000488">
    <property type="protein sequence ID" value="OIQ86305.1"/>
    <property type="molecule type" value="Genomic_DNA"/>
</dbReference>
<keyword evidence="5" id="KW-0966">Cell projection</keyword>
<protein>
    <submittedName>
        <fullName evidence="5">Flagellar protein FliT</fullName>
    </submittedName>
</protein>
<keyword evidence="2" id="KW-0963">Cytoplasm</keyword>
<dbReference type="Pfam" id="PF05400">
    <property type="entry name" value="FliT"/>
    <property type="match status" value="1"/>
</dbReference>
<comment type="caution">
    <text evidence="5">The sequence shown here is derived from an EMBL/GenBank/DDBJ whole genome shotgun (WGS) entry which is preliminary data.</text>
</comment>
<keyword evidence="5" id="KW-0282">Flagellum</keyword>
<reference evidence="5" key="1">
    <citation type="submission" date="2016-10" db="EMBL/GenBank/DDBJ databases">
        <title>Sequence of Gallionella enrichment culture.</title>
        <authorList>
            <person name="Poehlein A."/>
            <person name="Muehling M."/>
            <person name="Daniel R."/>
        </authorList>
    </citation>
    <scope>NUCLEOTIDE SEQUENCE</scope>
</reference>
<dbReference type="Gene3D" id="1.20.58.380">
    <property type="entry name" value="Flagellar protein flit"/>
    <property type="match status" value="1"/>
</dbReference>
<comment type="subcellular location">
    <subcellularLocation>
        <location evidence="1">Cytoplasm</location>
    </subcellularLocation>
</comment>
<dbReference type="InterPro" id="IPR008622">
    <property type="entry name" value="FliT"/>
</dbReference>
<evidence type="ECO:0000256" key="1">
    <source>
        <dbReference type="ARBA" id="ARBA00004496"/>
    </source>
</evidence>
<accession>A0A1J5QRP6</accession>
<dbReference type="AlphaFoldDB" id="A0A1J5QRP6"/>
<organism evidence="5">
    <name type="scientific">mine drainage metagenome</name>
    <dbReference type="NCBI Taxonomy" id="410659"/>
    <lineage>
        <taxon>unclassified sequences</taxon>
        <taxon>metagenomes</taxon>
        <taxon>ecological metagenomes</taxon>
    </lineage>
</organism>
<evidence type="ECO:0000313" key="5">
    <source>
        <dbReference type="EMBL" id="OIQ86305.1"/>
    </source>
</evidence>
<keyword evidence="4" id="KW-0143">Chaperone</keyword>
<keyword evidence="5" id="KW-0969">Cilium</keyword>
<evidence type="ECO:0000256" key="4">
    <source>
        <dbReference type="ARBA" id="ARBA00023186"/>
    </source>
</evidence>
<proteinExistence type="predicted"/>